<dbReference type="AlphaFoldDB" id="A0A9W6UF67"/>
<evidence type="ECO:0000313" key="2">
    <source>
        <dbReference type="Proteomes" id="UP001165083"/>
    </source>
</evidence>
<organism evidence="1 2">
    <name type="scientific">Phytophthora lilii</name>
    <dbReference type="NCBI Taxonomy" id="2077276"/>
    <lineage>
        <taxon>Eukaryota</taxon>
        <taxon>Sar</taxon>
        <taxon>Stramenopiles</taxon>
        <taxon>Oomycota</taxon>
        <taxon>Peronosporomycetes</taxon>
        <taxon>Peronosporales</taxon>
        <taxon>Peronosporaceae</taxon>
        <taxon>Phytophthora</taxon>
    </lineage>
</organism>
<comment type="caution">
    <text evidence="1">The sequence shown here is derived from an EMBL/GenBank/DDBJ whole genome shotgun (WGS) entry which is preliminary data.</text>
</comment>
<gene>
    <name evidence="1" type="ORF">Plil01_001343500</name>
</gene>
<accession>A0A9W6UF67</accession>
<dbReference type="OrthoDB" id="96469at2759"/>
<reference evidence="1" key="1">
    <citation type="submission" date="2023-04" db="EMBL/GenBank/DDBJ databases">
        <title>Phytophthora lilii NBRC 32176.</title>
        <authorList>
            <person name="Ichikawa N."/>
            <person name="Sato H."/>
            <person name="Tonouchi N."/>
        </authorList>
    </citation>
    <scope>NUCLEOTIDE SEQUENCE</scope>
    <source>
        <strain evidence="1">NBRC 32176</strain>
    </source>
</reference>
<sequence>MALNPPYDTPLIMQSAHVSDWDGLCPAKPPIFLHEDSAEAKVVLLRHIGEGVVVIRSATDGQELIVSANGGCFFESPMLGIGEEFKLEAAANGSTVFVSCRTGNVLESDTDGHPRCVDTIRRGWFLVQHDVVSRVQESPVMVATPVLELCERCKDSEAKERREYILKLLTLGKSMDEIDAILLRMYEWQKITRGVIPGGGSIGNEVLGTSKLAAPKTSAWQWMKPE</sequence>
<keyword evidence="2" id="KW-1185">Reference proteome</keyword>
<dbReference type="EMBL" id="BSXW01000905">
    <property type="protein sequence ID" value="GMF31425.1"/>
    <property type="molecule type" value="Genomic_DNA"/>
</dbReference>
<protein>
    <submittedName>
        <fullName evidence="1">Unnamed protein product</fullName>
    </submittedName>
</protein>
<evidence type="ECO:0000313" key="1">
    <source>
        <dbReference type="EMBL" id="GMF31425.1"/>
    </source>
</evidence>
<dbReference type="Proteomes" id="UP001165083">
    <property type="component" value="Unassembled WGS sequence"/>
</dbReference>
<proteinExistence type="predicted"/>
<name>A0A9W6UF67_9STRA</name>